<keyword evidence="4" id="KW-1185">Reference proteome</keyword>
<dbReference type="Proteomes" id="UP001179952">
    <property type="component" value="Unassembled WGS sequence"/>
</dbReference>
<evidence type="ECO:0000256" key="1">
    <source>
        <dbReference type="ARBA" id="ARBA00005725"/>
    </source>
</evidence>
<comment type="caution">
    <text evidence="3">The sequence shown here is derived from an EMBL/GenBank/DDBJ whole genome shotgun (WGS) entry which is preliminary data.</text>
</comment>
<evidence type="ECO:0000313" key="4">
    <source>
        <dbReference type="Proteomes" id="UP001179952"/>
    </source>
</evidence>
<name>A0AAV9AV18_ACOGR</name>
<reference evidence="3" key="2">
    <citation type="submission" date="2023-06" db="EMBL/GenBank/DDBJ databases">
        <authorList>
            <person name="Ma L."/>
            <person name="Liu K.-W."/>
            <person name="Li Z."/>
            <person name="Hsiao Y.-Y."/>
            <person name="Qi Y."/>
            <person name="Fu T."/>
            <person name="Tang G."/>
            <person name="Zhang D."/>
            <person name="Sun W.-H."/>
            <person name="Liu D.-K."/>
            <person name="Li Y."/>
            <person name="Chen G.-Z."/>
            <person name="Liu X.-D."/>
            <person name="Liao X.-Y."/>
            <person name="Jiang Y.-T."/>
            <person name="Yu X."/>
            <person name="Hao Y."/>
            <person name="Huang J."/>
            <person name="Zhao X.-W."/>
            <person name="Ke S."/>
            <person name="Chen Y.-Y."/>
            <person name="Wu W.-L."/>
            <person name="Hsu J.-L."/>
            <person name="Lin Y.-F."/>
            <person name="Huang M.-D."/>
            <person name="Li C.-Y."/>
            <person name="Huang L."/>
            <person name="Wang Z.-W."/>
            <person name="Zhao X."/>
            <person name="Zhong W.-Y."/>
            <person name="Peng D.-H."/>
            <person name="Ahmad S."/>
            <person name="Lan S."/>
            <person name="Zhang J.-S."/>
            <person name="Tsai W.-C."/>
            <person name="Van De Peer Y."/>
            <person name="Liu Z.-J."/>
        </authorList>
    </citation>
    <scope>NUCLEOTIDE SEQUENCE</scope>
    <source>
        <strain evidence="3">SCP</strain>
        <tissue evidence="3">Leaves</tissue>
    </source>
</reference>
<feature type="domain" description="NmrA-like" evidence="2">
    <location>
        <begin position="2"/>
        <end position="88"/>
    </location>
</feature>
<evidence type="ECO:0000313" key="3">
    <source>
        <dbReference type="EMBL" id="KAK1268214.1"/>
    </source>
</evidence>
<reference evidence="3" key="1">
    <citation type="journal article" date="2023" name="Nat. Commun.">
        <title>Diploid and tetraploid genomes of Acorus and the evolution of monocots.</title>
        <authorList>
            <person name="Ma L."/>
            <person name="Liu K.W."/>
            <person name="Li Z."/>
            <person name="Hsiao Y.Y."/>
            <person name="Qi Y."/>
            <person name="Fu T."/>
            <person name="Tang G.D."/>
            <person name="Zhang D."/>
            <person name="Sun W.H."/>
            <person name="Liu D.K."/>
            <person name="Li Y."/>
            <person name="Chen G.Z."/>
            <person name="Liu X.D."/>
            <person name="Liao X.Y."/>
            <person name="Jiang Y.T."/>
            <person name="Yu X."/>
            <person name="Hao Y."/>
            <person name="Huang J."/>
            <person name="Zhao X.W."/>
            <person name="Ke S."/>
            <person name="Chen Y.Y."/>
            <person name="Wu W.L."/>
            <person name="Hsu J.L."/>
            <person name="Lin Y.F."/>
            <person name="Huang M.D."/>
            <person name="Li C.Y."/>
            <person name="Huang L."/>
            <person name="Wang Z.W."/>
            <person name="Zhao X."/>
            <person name="Zhong W.Y."/>
            <person name="Peng D.H."/>
            <person name="Ahmad S."/>
            <person name="Lan S."/>
            <person name="Zhang J.S."/>
            <person name="Tsai W.C."/>
            <person name="Van de Peer Y."/>
            <person name="Liu Z.J."/>
        </authorList>
    </citation>
    <scope>NUCLEOTIDE SEQUENCE</scope>
    <source>
        <strain evidence="3">SCP</strain>
    </source>
</reference>
<dbReference type="PANTHER" id="PTHR43349">
    <property type="entry name" value="PINORESINOL REDUCTASE-RELATED"/>
    <property type="match status" value="1"/>
</dbReference>
<dbReference type="InterPro" id="IPR036291">
    <property type="entry name" value="NAD(P)-bd_dom_sf"/>
</dbReference>
<evidence type="ECO:0000259" key="2">
    <source>
        <dbReference type="Pfam" id="PF05368"/>
    </source>
</evidence>
<dbReference type="EMBL" id="JAUJYN010000006">
    <property type="protein sequence ID" value="KAK1268214.1"/>
    <property type="molecule type" value="Genomic_DNA"/>
</dbReference>
<dbReference type="Gene3D" id="3.40.50.720">
    <property type="entry name" value="NAD(P)-binding Rossmann-like Domain"/>
    <property type="match status" value="1"/>
</dbReference>
<accession>A0AAV9AV18</accession>
<organism evidence="3 4">
    <name type="scientific">Acorus gramineus</name>
    <name type="common">Dwarf sweet flag</name>
    <dbReference type="NCBI Taxonomy" id="55184"/>
    <lineage>
        <taxon>Eukaryota</taxon>
        <taxon>Viridiplantae</taxon>
        <taxon>Streptophyta</taxon>
        <taxon>Embryophyta</taxon>
        <taxon>Tracheophyta</taxon>
        <taxon>Spermatophyta</taxon>
        <taxon>Magnoliopsida</taxon>
        <taxon>Liliopsida</taxon>
        <taxon>Acoraceae</taxon>
        <taxon>Acorus</taxon>
    </lineage>
</organism>
<dbReference type="InterPro" id="IPR050608">
    <property type="entry name" value="NmrA-type/Isoflavone_red_sf"/>
</dbReference>
<sequence length="89" mass="10079">MGDLNDHDLLVRCIKRVDVVISAVSTAHHLDQHKIVNAIKEAGNVKSLALKAEELERYHQFVMDNKIYIRKVVKKAGIPHTFVAGNFFI</sequence>
<dbReference type="PANTHER" id="PTHR43349:SF35">
    <property type="entry name" value="PHENYLCOUMARAN BENZYLIC ETHER REDUCTASE 1"/>
    <property type="match status" value="1"/>
</dbReference>
<proteinExistence type="inferred from homology"/>
<dbReference type="AlphaFoldDB" id="A0AAV9AV18"/>
<gene>
    <name evidence="3" type="ORF">QJS04_geneDACA018506</name>
</gene>
<comment type="similarity">
    <text evidence="1">Belongs to the NmrA-type oxidoreductase family. Isoflavone reductase subfamily.</text>
</comment>
<dbReference type="SUPFAM" id="SSF51735">
    <property type="entry name" value="NAD(P)-binding Rossmann-fold domains"/>
    <property type="match status" value="1"/>
</dbReference>
<protein>
    <submittedName>
        <fullName evidence="3">Isoeugenol synthase 1</fullName>
    </submittedName>
</protein>
<dbReference type="Pfam" id="PF05368">
    <property type="entry name" value="NmrA"/>
    <property type="match status" value="1"/>
</dbReference>
<dbReference type="InterPro" id="IPR008030">
    <property type="entry name" value="NmrA-like"/>
</dbReference>